<feature type="compositionally biased region" description="Low complexity" evidence="1">
    <location>
        <begin position="1841"/>
        <end position="1853"/>
    </location>
</feature>
<evidence type="ECO:0000256" key="1">
    <source>
        <dbReference type="SAM" id="MobiDB-lite"/>
    </source>
</evidence>
<dbReference type="Pfam" id="PF18911">
    <property type="entry name" value="PKD_4"/>
    <property type="match status" value="8"/>
</dbReference>
<dbReference type="SUPFAM" id="SSF49265">
    <property type="entry name" value="Fibronectin type III"/>
    <property type="match status" value="1"/>
</dbReference>
<dbReference type="InterPro" id="IPR022409">
    <property type="entry name" value="PKD/Chitinase_dom"/>
</dbReference>
<feature type="domain" description="PKD" evidence="2">
    <location>
        <begin position="1700"/>
        <end position="1768"/>
    </location>
</feature>
<dbReference type="SMART" id="SM00409">
    <property type="entry name" value="IG"/>
    <property type="match status" value="5"/>
</dbReference>
<name>A0A370DU11_9GAMM</name>
<feature type="region of interest" description="Disordered" evidence="1">
    <location>
        <begin position="1841"/>
        <end position="1863"/>
    </location>
</feature>
<organism evidence="3 4">
    <name type="scientific">endosymbiont of Escarpia spicata</name>
    <dbReference type="NCBI Taxonomy" id="2200908"/>
    <lineage>
        <taxon>Bacteria</taxon>
        <taxon>Pseudomonadati</taxon>
        <taxon>Pseudomonadota</taxon>
        <taxon>Gammaproteobacteria</taxon>
        <taxon>sulfur-oxidizing symbionts</taxon>
    </lineage>
</organism>
<feature type="domain" description="PKD" evidence="2">
    <location>
        <begin position="1613"/>
        <end position="1674"/>
    </location>
</feature>
<dbReference type="InterPro" id="IPR000601">
    <property type="entry name" value="PKD_dom"/>
</dbReference>
<dbReference type="SUPFAM" id="SSF49299">
    <property type="entry name" value="PKD domain"/>
    <property type="match status" value="10"/>
</dbReference>
<dbReference type="Gene3D" id="2.60.40.10">
    <property type="entry name" value="Immunoglobulins"/>
    <property type="match status" value="12"/>
</dbReference>
<dbReference type="Proteomes" id="UP000254771">
    <property type="component" value="Unassembled WGS sequence"/>
</dbReference>
<dbReference type="InterPro" id="IPR036116">
    <property type="entry name" value="FN3_sf"/>
</dbReference>
<keyword evidence="4" id="KW-1185">Reference proteome</keyword>
<dbReference type="PANTHER" id="PTHR46182:SF2">
    <property type="entry name" value="FI19480P1"/>
    <property type="match status" value="1"/>
</dbReference>
<protein>
    <recommendedName>
        <fullName evidence="2">PKD domain-containing protein</fullName>
    </recommendedName>
</protein>
<feature type="domain" description="PKD" evidence="2">
    <location>
        <begin position="90"/>
        <end position="185"/>
    </location>
</feature>
<dbReference type="InterPro" id="IPR035986">
    <property type="entry name" value="PKD_dom_sf"/>
</dbReference>
<dbReference type="InterPro" id="IPR029865">
    <property type="entry name" value="KIAA0319-like"/>
</dbReference>
<dbReference type="GO" id="GO:0016020">
    <property type="term" value="C:membrane"/>
    <property type="evidence" value="ECO:0007669"/>
    <property type="project" value="TreeGrafter"/>
</dbReference>
<dbReference type="EMBL" id="QFXE01000005">
    <property type="protein sequence ID" value="RDH87793.1"/>
    <property type="molecule type" value="Genomic_DNA"/>
</dbReference>
<evidence type="ECO:0000259" key="2">
    <source>
        <dbReference type="PROSITE" id="PS50093"/>
    </source>
</evidence>
<dbReference type="PROSITE" id="PS50093">
    <property type="entry name" value="PKD"/>
    <property type="match status" value="8"/>
</dbReference>
<evidence type="ECO:0000313" key="4">
    <source>
        <dbReference type="Proteomes" id="UP000254771"/>
    </source>
</evidence>
<dbReference type="SMART" id="SM00089">
    <property type="entry name" value="PKD"/>
    <property type="match status" value="11"/>
</dbReference>
<feature type="domain" description="PKD" evidence="2">
    <location>
        <begin position="1332"/>
        <end position="1399"/>
    </location>
</feature>
<dbReference type="PANTHER" id="PTHR46182">
    <property type="entry name" value="FI19480P1"/>
    <property type="match status" value="1"/>
</dbReference>
<feature type="compositionally biased region" description="Polar residues" evidence="1">
    <location>
        <begin position="1240"/>
        <end position="1255"/>
    </location>
</feature>
<dbReference type="CDD" id="cd00146">
    <property type="entry name" value="PKD"/>
    <property type="match status" value="7"/>
</dbReference>
<evidence type="ECO:0000313" key="3">
    <source>
        <dbReference type="EMBL" id="RDH87793.1"/>
    </source>
</evidence>
<reference evidence="3 4" key="1">
    <citation type="journal article" date="2018" name="ISME J.">
        <title>Endosymbiont genomes yield clues of tubeworm success.</title>
        <authorList>
            <person name="Li Y."/>
            <person name="Liles M.R."/>
            <person name="Halanych K.M."/>
        </authorList>
    </citation>
    <scope>NUCLEOTIDE SEQUENCE [LARGE SCALE GENOMIC DNA]</scope>
    <source>
        <strain evidence="3">A1462</strain>
    </source>
</reference>
<feature type="region of interest" description="Disordered" evidence="1">
    <location>
        <begin position="1503"/>
        <end position="1535"/>
    </location>
</feature>
<feature type="compositionally biased region" description="Low complexity" evidence="1">
    <location>
        <begin position="1503"/>
        <end position="1512"/>
    </location>
</feature>
<dbReference type="InterPro" id="IPR013783">
    <property type="entry name" value="Ig-like_fold"/>
</dbReference>
<comment type="caution">
    <text evidence="3">The sequence shown here is derived from an EMBL/GenBank/DDBJ whole genome shotgun (WGS) entry which is preliminary data.</text>
</comment>
<accession>A0A370DU11</accession>
<feature type="region of interest" description="Disordered" evidence="1">
    <location>
        <begin position="1234"/>
        <end position="1255"/>
    </location>
</feature>
<proteinExistence type="predicted"/>
<sequence>MTPAALPLPCRSSQTTPAYSTELLLKAGGTINNGTFEFDNAKLPAMVLDGPTTSRKYMASTNDSVTLRVRDNALQAAFDTTTITIATGAAPVADPGGPYTVEVGSMLLFNGTASTDDTAIQRYDWTFGDMTGGVVAPGSETADLPYKGKGSITKHFYQQTGTYTASLTVTDNVGQFHTATAAVEVVTGGGPNANFQVLAEPAAGGPPAYFDATTSVDDYGIVEYRWDFDADADRDGDGNFTNDIDAVGPRAYHVYSTATSPLGVTLLGDNFNDGTITGWTTNTSSGVVAEEDGLLKLTGDGAWGRTYAFTNDNQARAEGMRFQALLRENDAIASYMMIELRSNHATSGHFNQLHHAIYFNNGSLHIYEDGSNRGVVGTYAPGTWYEIRIDTKAAGADYFIREHDAANPNPWTALTTYTSLNRSSSPVRIGMDVWGGAFEFDEAGITGTGPKIVTLTVEDGAGQTHSTQMEQHVAPNLPPNVITVPWVAHDPIAPHEIYNGKAIRVKGIVRDADAVTFQWDFGDGTSSAVTAITDPYDLSLSHTYPTAPAGTPFVATLKVWDSAGQMGQDNYNVVVKPKTLNTEINVAIDEGLWYLHQEQTRTTAEGYETGYWTSNARASATASSIQSFLINGHLESVDPAEDPYQETVVRGLRQLFRDLGTVDIATQTYGEPDTNGNGIGIQTGQNSSGAQPIYQGGQVMDAIASTGTPLARTITGAANINRRSYFDILTDMADQYGWGQTERGSGGGWRYSWNGSIDQSAAQWGAIGLLAAQDVFGVAIPQWVKERNRVWITNSYGGIGFGYTTGGVTQAGTPSGLVQMVFDELETSDIRWITSERWMRDNWGTQYDIDVGNRPVYPYYAMTKAMRLAKPTPVVNFAHDGFDWFSDPTEGLARILIDEQIATGEIPGTRWISKQLRSSWSVIILSRTLFMQPPVAVAGRDRVWAVDLPLEFDGSDSFHLDPFRSLIKYEWDFDGDGNFDSTSTGPTASYTYLLSDYPEATLPQTITVSLRVTDNNVPALTDTDTLNVVIAIPPHPPVAEIGGPYTCTQGLPCTLNGSGSFDIDPTDFIARFEWELDAIFPFDFDEATGSNPSPVFSNLGTFNIGLRVWDNGVLNDLDGDGELDENERLSDQVFTTVTVVANLAPIADANGPYTVDEGSSIALDGTGSSDPNGDALTYGWDYNNDGAYDDATGPAPLYTGVDDGIYPIELQVSDGLLNNTAATSVTVNNVAPTTDAGADQSVNEGDTVNFSGSFTDPGTADTHTLSWDFGDGSTASGGLNPSHVYAEDGTYTVTLTVTDDDSGVGTASMTVTVENVAPTVDAGIDQTLTEGGTASFTGSFTDPGTLDTHTTEWGFGDGTTVSGTLSPTHTYAEDGTYTVTLTVTDDEDAVGTDTLTVTVNNAAPVVEAGPDQSGALGDTIALAPATFTDAGVEDAHTATIDWGDGTTDTGTVTQGAGSGSVVGSHAYAADGSYTVIVTVTDDDGLFGSDSFQVILASGNAAPTANAGGPYTTNEGQGVTLDGSASNDPDSGPSPLSYAWDLDGDGQYDDASGVTVTLPIQPDDASFTVRLQVSDGLLTATDTATVTVNNVVPTVDAGPDQTINEGDTANFSGSFTDPGTVDTHTIEWNFGDGSAPVSGSLTPSHTYADNGIYTVTLMVTDKDGAVGADTLTVTVNNVAPTVDAGADQMFNEGDTANFSGSFTDPGSVDTHTIEWGFGDGSAPVSGSLTPSHTYPTAGVYTVSLTVTDKDGGVGSDTLTVTVQASAVQTIFNLSARPKSNEVFLTWTPVAGADSYNVYRSTTPGGPYTQIASGHVCDYCAYYNPSLTNGVTYYYVVTSVSGGSESLSSNEASATPQARSSRSRR</sequence>
<feature type="domain" description="PKD" evidence="2">
    <location>
        <begin position="1253"/>
        <end position="1314"/>
    </location>
</feature>
<gene>
    <name evidence="3" type="ORF">DIZ78_04420</name>
</gene>
<feature type="domain" description="PKD" evidence="2">
    <location>
        <begin position="1426"/>
        <end position="1484"/>
    </location>
</feature>
<dbReference type="GO" id="GO:0031410">
    <property type="term" value="C:cytoplasmic vesicle"/>
    <property type="evidence" value="ECO:0007669"/>
    <property type="project" value="TreeGrafter"/>
</dbReference>
<feature type="domain" description="PKD" evidence="2">
    <location>
        <begin position="513"/>
        <end position="547"/>
    </location>
</feature>
<dbReference type="InterPro" id="IPR003599">
    <property type="entry name" value="Ig_sub"/>
</dbReference>
<feature type="domain" description="PKD" evidence="2">
    <location>
        <begin position="1144"/>
        <end position="1227"/>
    </location>
</feature>
<feature type="compositionally biased region" description="Polar residues" evidence="1">
    <location>
        <begin position="1854"/>
        <end position="1863"/>
    </location>
</feature>